<feature type="domain" description="Type II secretion system protein GspF" evidence="8">
    <location>
        <begin position="62"/>
        <end position="181"/>
    </location>
</feature>
<proteinExistence type="inferred from homology"/>
<keyword evidence="10" id="KW-1185">Reference proteome</keyword>
<evidence type="ECO:0000256" key="1">
    <source>
        <dbReference type="ARBA" id="ARBA00004651"/>
    </source>
</evidence>
<evidence type="ECO:0000256" key="4">
    <source>
        <dbReference type="ARBA" id="ARBA00022692"/>
    </source>
</evidence>
<dbReference type="Gene3D" id="1.20.81.30">
    <property type="entry name" value="Type II secretion system (T2SS), domain F"/>
    <property type="match status" value="2"/>
</dbReference>
<protein>
    <submittedName>
        <fullName evidence="9">General secretion pathway protein F</fullName>
    </submittedName>
</protein>
<feature type="transmembrane region" description="Helical" evidence="7">
    <location>
        <begin position="157"/>
        <end position="180"/>
    </location>
</feature>
<keyword evidence="6 7" id="KW-0472">Membrane</keyword>
<evidence type="ECO:0000313" key="9">
    <source>
        <dbReference type="EMBL" id="SDA58935.1"/>
    </source>
</evidence>
<evidence type="ECO:0000256" key="6">
    <source>
        <dbReference type="ARBA" id="ARBA00023136"/>
    </source>
</evidence>
<dbReference type="STRING" id="209880.SAMN02910343_01452"/>
<organism evidence="9 10">
    <name type="scientific">Allisonella histaminiformans</name>
    <dbReference type="NCBI Taxonomy" id="209880"/>
    <lineage>
        <taxon>Bacteria</taxon>
        <taxon>Bacillati</taxon>
        <taxon>Bacillota</taxon>
        <taxon>Negativicutes</taxon>
        <taxon>Veillonellales</taxon>
        <taxon>Veillonellaceae</taxon>
        <taxon>Allisonella</taxon>
    </lineage>
</organism>
<keyword evidence="4 7" id="KW-0812">Transmembrane</keyword>
<dbReference type="PANTHER" id="PTHR30012:SF0">
    <property type="entry name" value="TYPE II SECRETION SYSTEM PROTEIN F-RELATED"/>
    <property type="match status" value="1"/>
</dbReference>
<feature type="transmembrane region" description="Helical" evidence="7">
    <location>
        <begin position="360"/>
        <end position="382"/>
    </location>
</feature>
<dbReference type="GO" id="GO:0005886">
    <property type="term" value="C:plasma membrane"/>
    <property type="evidence" value="ECO:0007669"/>
    <property type="project" value="UniProtKB-SubCell"/>
</dbReference>
<dbReference type="InterPro" id="IPR042094">
    <property type="entry name" value="T2SS_GspF_sf"/>
</dbReference>
<dbReference type="InterPro" id="IPR003004">
    <property type="entry name" value="GspF/PilC"/>
</dbReference>
<keyword evidence="5 7" id="KW-1133">Transmembrane helix</keyword>
<dbReference type="Proteomes" id="UP000199689">
    <property type="component" value="Unassembled WGS sequence"/>
</dbReference>
<dbReference type="PRINTS" id="PR00812">
    <property type="entry name" value="BCTERIALGSPF"/>
</dbReference>
<name>A0A1G5WNV5_9FIRM</name>
<feature type="domain" description="Type II secretion system protein GspF" evidence="8">
    <location>
        <begin position="257"/>
        <end position="379"/>
    </location>
</feature>
<dbReference type="AlphaFoldDB" id="A0A1G5WNV5"/>
<feature type="transmembrane region" description="Helical" evidence="7">
    <location>
        <begin position="200"/>
        <end position="230"/>
    </location>
</feature>
<sequence>MGHYAYKAYGKQGMCKGKISAASRVEAAECLRRQGLLPVHIEEARKVARKNGRRREQILLFQEWSALLSAGLPMDEVFRLLARHGGKRRQVMCRFLEEAVLSGLTLSEAMEEEGSFSPLAIALIHTGEESGRLADELDVLASWLQRQEEERRKWKEIVSYPLIVLLAALCFFVAAVAYILPSFAALFSSLSIPLPSSTRYLLALGTWVVAHWPVLAGGAAALAFLLTCIWRSEKGRLWKEKHLFSLLFLRKVYTARWCHALSHLVQGGMPLPLAIRLSAAVMGNDAAERKMEHLAKEVENGESFAERLDASPFGFPVVVQMVSTGMESGQLPEFLERSGSFLDRERQERVRRMQAMASPVLLLLSGGVTAFTMLSVLSPLLAVGGL</sequence>
<dbReference type="GeneID" id="87756445"/>
<dbReference type="Pfam" id="PF00482">
    <property type="entry name" value="T2SSF"/>
    <property type="match status" value="2"/>
</dbReference>
<dbReference type="EMBL" id="FMXA01000024">
    <property type="protein sequence ID" value="SDA58935.1"/>
    <property type="molecule type" value="Genomic_DNA"/>
</dbReference>
<comment type="subcellular location">
    <subcellularLocation>
        <location evidence="1">Cell membrane</location>
        <topology evidence="1">Multi-pass membrane protein</topology>
    </subcellularLocation>
</comment>
<evidence type="ECO:0000313" key="10">
    <source>
        <dbReference type="Proteomes" id="UP000199689"/>
    </source>
</evidence>
<dbReference type="InterPro" id="IPR018076">
    <property type="entry name" value="T2SS_GspF_dom"/>
</dbReference>
<keyword evidence="3" id="KW-1003">Cell membrane</keyword>
<evidence type="ECO:0000259" key="8">
    <source>
        <dbReference type="Pfam" id="PF00482"/>
    </source>
</evidence>
<dbReference type="PANTHER" id="PTHR30012">
    <property type="entry name" value="GENERAL SECRETION PATHWAY PROTEIN"/>
    <property type="match status" value="1"/>
</dbReference>
<comment type="similarity">
    <text evidence="2">Belongs to the GSP F family.</text>
</comment>
<evidence type="ECO:0000256" key="2">
    <source>
        <dbReference type="ARBA" id="ARBA00005745"/>
    </source>
</evidence>
<dbReference type="RefSeq" id="WP_091365344.1">
    <property type="nucleotide sequence ID" value="NZ_FMXA01000024.1"/>
</dbReference>
<dbReference type="OrthoDB" id="1633947at2"/>
<accession>A0A1G5WNV5</accession>
<evidence type="ECO:0000256" key="3">
    <source>
        <dbReference type="ARBA" id="ARBA00022475"/>
    </source>
</evidence>
<evidence type="ECO:0000256" key="7">
    <source>
        <dbReference type="SAM" id="Phobius"/>
    </source>
</evidence>
<reference evidence="9 10" key="1">
    <citation type="submission" date="2016-10" db="EMBL/GenBank/DDBJ databases">
        <authorList>
            <person name="de Groot N.N."/>
        </authorList>
    </citation>
    <scope>NUCLEOTIDE SEQUENCE [LARGE SCALE GENOMIC DNA]</scope>
    <source>
        <strain evidence="9 10">DSM 15230</strain>
    </source>
</reference>
<gene>
    <name evidence="9" type="ORF">SAMN02910343_01452</name>
</gene>
<evidence type="ECO:0000256" key="5">
    <source>
        <dbReference type="ARBA" id="ARBA00022989"/>
    </source>
</evidence>